<gene>
    <name evidence="1" type="ORF">S03H2_16789</name>
</gene>
<comment type="caution">
    <text evidence="1">The sequence shown here is derived from an EMBL/GenBank/DDBJ whole genome shotgun (WGS) entry which is preliminary data.</text>
</comment>
<dbReference type="EMBL" id="BARU01008601">
    <property type="protein sequence ID" value="GAH43258.1"/>
    <property type="molecule type" value="Genomic_DNA"/>
</dbReference>
<name>X1HD55_9ZZZZ</name>
<reference evidence="1" key="1">
    <citation type="journal article" date="2014" name="Front. Microbiol.">
        <title>High frequency of phylogenetically diverse reductive dehalogenase-homologous genes in deep subseafloor sedimentary metagenomes.</title>
        <authorList>
            <person name="Kawai M."/>
            <person name="Futagami T."/>
            <person name="Toyoda A."/>
            <person name="Takaki Y."/>
            <person name="Nishi S."/>
            <person name="Hori S."/>
            <person name="Arai W."/>
            <person name="Tsubouchi T."/>
            <person name="Morono Y."/>
            <person name="Uchiyama I."/>
            <person name="Ito T."/>
            <person name="Fujiyama A."/>
            <person name="Inagaki F."/>
            <person name="Takami H."/>
        </authorList>
    </citation>
    <scope>NUCLEOTIDE SEQUENCE</scope>
    <source>
        <strain evidence="1">Expedition CK06-06</strain>
    </source>
</reference>
<accession>X1HD55</accession>
<protein>
    <submittedName>
        <fullName evidence="1">Uncharacterized protein</fullName>
    </submittedName>
</protein>
<feature type="non-terminal residue" evidence="1">
    <location>
        <position position="1"/>
    </location>
</feature>
<proteinExistence type="predicted"/>
<evidence type="ECO:0000313" key="1">
    <source>
        <dbReference type="EMBL" id="GAH43258.1"/>
    </source>
</evidence>
<organism evidence="1">
    <name type="scientific">marine sediment metagenome</name>
    <dbReference type="NCBI Taxonomy" id="412755"/>
    <lineage>
        <taxon>unclassified sequences</taxon>
        <taxon>metagenomes</taxon>
        <taxon>ecological metagenomes</taxon>
    </lineage>
</organism>
<sequence length="33" mass="3856">HLKTIQVPKKDQNIVQKIIDSKKLNDDIKVELI</sequence>
<dbReference type="AlphaFoldDB" id="X1HD55"/>